<proteinExistence type="predicted"/>
<comment type="caution">
    <text evidence="1">The sequence shown here is derived from an EMBL/GenBank/DDBJ whole genome shotgun (WGS) entry which is preliminary data.</text>
</comment>
<dbReference type="EMBL" id="JACJVP010000001">
    <property type="protein sequence ID" value="MBB6669501.1"/>
    <property type="molecule type" value="Genomic_DNA"/>
</dbReference>
<accession>A0A7X0RLE7</accession>
<name>A0A7X0RLE7_9BACL</name>
<gene>
    <name evidence="1" type="ORF">H7C19_02250</name>
</gene>
<sequence length="117" mass="13099">MYLLRLGAFKLNYTEVRDFYKKVVGWDHVEVSKEDYTDYRMITPDGQPAAGVHHQAGDFASLPSVWIPTILVSDLQESLKACRKLGGKVLMDPKTYEQNSGAVIEYPIGAICGLCQM</sequence>
<dbReference type="InterPro" id="IPR029068">
    <property type="entry name" value="Glyas_Bleomycin-R_OHBP_Dase"/>
</dbReference>
<evidence type="ECO:0000313" key="1">
    <source>
        <dbReference type="EMBL" id="MBB6669501.1"/>
    </source>
</evidence>
<dbReference type="SUPFAM" id="SSF54593">
    <property type="entry name" value="Glyoxalase/Bleomycin resistance protein/Dihydroxybiphenyl dioxygenase"/>
    <property type="match status" value="1"/>
</dbReference>
<dbReference type="Proteomes" id="UP000547209">
    <property type="component" value="Unassembled WGS sequence"/>
</dbReference>
<evidence type="ECO:0000313" key="2">
    <source>
        <dbReference type="Proteomes" id="UP000547209"/>
    </source>
</evidence>
<reference evidence="1 2" key="1">
    <citation type="submission" date="2020-08" db="EMBL/GenBank/DDBJ databases">
        <title>Cohnella phylogeny.</title>
        <authorList>
            <person name="Dunlap C."/>
        </authorList>
    </citation>
    <scope>NUCLEOTIDE SEQUENCE [LARGE SCALE GENOMIC DNA]</scope>
    <source>
        <strain evidence="1 2">DSM 28246</strain>
    </source>
</reference>
<organism evidence="1 2">
    <name type="scientific">Cohnella nanjingensis</name>
    <dbReference type="NCBI Taxonomy" id="1387779"/>
    <lineage>
        <taxon>Bacteria</taxon>
        <taxon>Bacillati</taxon>
        <taxon>Bacillota</taxon>
        <taxon>Bacilli</taxon>
        <taxon>Bacillales</taxon>
        <taxon>Paenibacillaceae</taxon>
        <taxon>Cohnella</taxon>
    </lineage>
</organism>
<keyword evidence="2" id="KW-1185">Reference proteome</keyword>
<dbReference type="AlphaFoldDB" id="A0A7X0RLE7"/>
<dbReference type="Gene3D" id="3.10.180.10">
    <property type="entry name" value="2,3-Dihydroxybiphenyl 1,2-Dioxygenase, domain 1"/>
    <property type="match status" value="1"/>
</dbReference>
<protein>
    <submittedName>
        <fullName evidence="1">VOC family protein</fullName>
    </submittedName>
</protein>